<evidence type="ECO:0000313" key="3">
    <source>
        <dbReference type="Proteomes" id="UP000755577"/>
    </source>
</evidence>
<feature type="compositionally biased region" description="Low complexity" evidence="1">
    <location>
        <begin position="49"/>
        <end position="64"/>
    </location>
</feature>
<feature type="region of interest" description="Disordered" evidence="1">
    <location>
        <begin position="21"/>
        <end position="64"/>
    </location>
</feature>
<proteinExistence type="predicted"/>
<reference evidence="2 3" key="1">
    <citation type="submission" date="2021-02" db="EMBL/GenBank/DDBJ databases">
        <title>Draft genome of the type strains Burkholderia anthina DSM16086.</title>
        <authorList>
            <person name="Hertel R."/>
            <person name="Meissner J."/>
            <person name="Poehlein A."/>
            <person name="Daniel R."/>
            <person name="Commichau F.M."/>
        </authorList>
    </citation>
    <scope>NUCLEOTIDE SEQUENCE [LARGE SCALE GENOMIC DNA]</scope>
    <source>
        <strain evidence="2 3">DSM 16086</strain>
    </source>
</reference>
<dbReference type="RefSeq" id="WP_174928551.1">
    <property type="nucleotide sequence ID" value="NZ_CABVLY010000039.1"/>
</dbReference>
<sequence length="64" mass="6865">MTTFFVVTTKPSENRINRRLQRAAQAASGRSERTNSNGVEAECRKAHEPLLAPAPAAVDATTPA</sequence>
<evidence type="ECO:0000256" key="1">
    <source>
        <dbReference type="SAM" id="MobiDB-lite"/>
    </source>
</evidence>
<protein>
    <submittedName>
        <fullName evidence="2">Uncharacterized protein</fullName>
    </submittedName>
</protein>
<evidence type="ECO:0000313" key="2">
    <source>
        <dbReference type="EMBL" id="MBM2770264.1"/>
    </source>
</evidence>
<dbReference type="GeneID" id="56504554"/>
<dbReference type="Proteomes" id="UP000755577">
    <property type="component" value="Unassembled WGS sequence"/>
</dbReference>
<dbReference type="EMBL" id="JAFCIQ010000025">
    <property type="protein sequence ID" value="MBM2770264.1"/>
    <property type="molecule type" value="Genomic_DNA"/>
</dbReference>
<keyword evidence="3" id="KW-1185">Reference proteome</keyword>
<accession>A0ABS2BBB7</accession>
<comment type="caution">
    <text evidence="2">The sequence shown here is derived from an EMBL/GenBank/DDBJ whole genome shotgun (WGS) entry which is preliminary data.</text>
</comment>
<gene>
    <name evidence="2" type="ORF">JQK92_28030</name>
</gene>
<name>A0ABS2BBB7_9BURK</name>
<organism evidence="2 3">
    <name type="scientific">Burkholderia anthina</name>
    <dbReference type="NCBI Taxonomy" id="179879"/>
    <lineage>
        <taxon>Bacteria</taxon>
        <taxon>Pseudomonadati</taxon>
        <taxon>Pseudomonadota</taxon>
        <taxon>Betaproteobacteria</taxon>
        <taxon>Burkholderiales</taxon>
        <taxon>Burkholderiaceae</taxon>
        <taxon>Burkholderia</taxon>
        <taxon>Burkholderia cepacia complex</taxon>
    </lineage>
</organism>